<feature type="region of interest" description="Disordered" evidence="2">
    <location>
        <begin position="2107"/>
        <end position="2126"/>
    </location>
</feature>
<protein>
    <recommendedName>
        <fullName evidence="3">Nephrocystin 3-like N-terminal domain-containing protein</fullName>
    </recommendedName>
</protein>
<dbReference type="GeneID" id="54576780"/>
<dbReference type="Proteomes" id="UP000800094">
    <property type="component" value="Unassembled WGS sequence"/>
</dbReference>
<feature type="domain" description="Nephrocystin 3-like N-terminal" evidence="3">
    <location>
        <begin position="306"/>
        <end position="474"/>
    </location>
</feature>
<dbReference type="Gene3D" id="3.40.50.300">
    <property type="entry name" value="P-loop containing nucleotide triphosphate hydrolases"/>
    <property type="match status" value="1"/>
</dbReference>
<dbReference type="InterPro" id="IPR027417">
    <property type="entry name" value="P-loop_NTPase"/>
</dbReference>
<proteinExistence type="predicted"/>
<keyword evidence="1" id="KW-0677">Repeat</keyword>
<evidence type="ECO:0000313" key="4">
    <source>
        <dbReference type="EMBL" id="KAF2251770.1"/>
    </source>
</evidence>
<dbReference type="InterPro" id="IPR011990">
    <property type="entry name" value="TPR-like_helical_dom_sf"/>
</dbReference>
<dbReference type="PANTHER" id="PTHR10039">
    <property type="entry name" value="AMELOGENIN"/>
    <property type="match status" value="1"/>
</dbReference>
<dbReference type="EMBL" id="ML987192">
    <property type="protein sequence ID" value="KAF2251770.1"/>
    <property type="molecule type" value="Genomic_DNA"/>
</dbReference>
<dbReference type="Pfam" id="PF24883">
    <property type="entry name" value="NPHP3_N"/>
    <property type="match status" value="1"/>
</dbReference>
<name>A0A6A6IQB9_9PLEO</name>
<keyword evidence="5" id="KW-1185">Reference proteome</keyword>
<accession>A0A6A6IQB9</accession>
<dbReference type="Gene3D" id="1.25.40.10">
    <property type="entry name" value="Tetratricopeptide repeat domain"/>
    <property type="match status" value="2"/>
</dbReference>
<evidence type="ECO:0000313" key="5">
    <source>
        <dbReference type="Proteomes" id="UP000800094"/>
    </source>
</evidence>
<organism evidence="4 5">
    <name type="scientific">Trematosphaeria pertusa</name>
    <dbReference type="NCBI Taxonomy" id="390896"/>
    <lineage>
        <taxon>Eukaryota</taxon>
        <taxon>Fungi</taxon>
        <taxon>Dikarya</taxon>
        <taxon>Ascomycota</taxon>
        <taxon>Pezizomycotina</taxon>
        <taxon>Dothideomycetes</taxon>
        <taxon>Pleosporomycetidae</taxon>
        <taxon>Pleosporales</taxon>
        <taxon>Massarineae</taxon>
        <taxon>Trematosphaeriaceae</taxon>
        <taxon>Trematosphaeria</taxon>
    </lineage>
</organism>
<evidence type="ECO:0000256" key="2">
    <source>
        <dbReference type="SAM" id="MobiDB-lite"/>
    </source>
</evidence>
<dbReference type="OrthoDB" id="2546325at2759"/>
<dbReference type="RefSeq" id="XP_033686774.1">
    <property type="nucleotide sequence ID" value="XM_033823450.1"/>
</dbReference>
<dbReference type="SUPFAM" id="SSF52540">
    <property type="entry name" value="P-loop containing nucleoside triphosphate hydrolases"/>
    <property type="match status" value="1"/>
</dbReference>
<gene>
    <name evidence="4" type="ORF">BU26DRAFT_422230</name>
</gene>
<sequence>MISPILSANGMNGLRTPPHSPASVLHAKGRRNSLSSSRALSGNFGSMNQLARRATGGYKIAFVQESAAALKKKSMAELGVGVHQTISDVSFVSFLEWIRSERLTTLPHKGSRWDRVLIRALYFAEQLHNFDLAIQGFALDSSVAAALGYGHAQLLLGLGYENSETLDKSFTVFYKFSLAFSSLLHRSELLAATSDIREQLCLMYTDLLSLVVDVAVRFYKTVNGMTTSSVSLDVFETFGDTIETFRTRQNSVIESIWSFQIEDEGLETSDAIDVKLLSRWLSPQDRVLATLSRDHTTFADDQAEFTCLWFQKHLFKFAQSDKNFFLITGQPGSGKSVLAGAIGERLQRPLNRKSFDTIFCSIASDIPSQTTSLAVVKSLLFQLLSSRVGNMSMYHALARAYTQCMHCATVDADEEHLWQALVDTLKQPLDDGRDLVVIVDGLEELTGPQSAPSSLLGKLLNAVNQGRRVRLIALSSSLPMPPDSNGTHYQITRDDVRDDVHAVALKSLVHKHHFHGKPGPEQESLLDRIIQIANGSFLYAILACELLGLQKSGDGVTKTLDGLESSRPFVHDLVQRLFASLDTTNNAKTLLSWVLSAERPFTIEEMHCLFTIDVQRGTLADKGVDTHSTVQSLRPLLSIHDRIVRFRHPSIHATLQNFAQQGKLPIPTKEAQSDLVLKLLTYAKCMLREKGEPVIDNTDPTLADRLFRQHHFLEYVTRYWVLNLKQSPLVPAQSREFKPSAELRKVFPDTTVLPALEQICWDTQLPASQAVELHVLVGTLRRHILSETHPAVLQSYLACATCYTLISEPSEAQKYYYWSTKISRTVLSDIHPLTLDCAHRFLKLTESMTSTTRTDLMTHREEVLLILVAAYERQYGSSSELVIQTRKLLVELYTSISEEKRALEVYRLIQEATIQHYGKHSHEAQDVQNSLNVVLGKGRGDRHVDGYKESVFAEDEEEEAVEIFDMHQISIFLRRAEAYAARGEVALAEKTYVELWLEVSSKCRTVHSLEWHERHIDIALAYSRFLESQKRSTEASAVLTCVWQQYEQHQLSYSESIISRLTAVAKVMKSMVQYNMALSIYKHASAFYKNVRREDSKISNELSREITETSTELAKQSLSSTTTLTSTTRTVSDSAFQDVFHSVIKSSETVDSTTMALAKKLTVRYTEQRNWSAAISVIRATLQRTWSSFLFGSIHDVTLTSTFRAECIELVERLADCYLHLKQLDKAEDVYTRLFRAVLVSQTLDDPLLEKVKLLLVSFYDKYGYVDSAISVFQEILVVYRTRLGLTYEGTIQTLYNLASRCRSHPRNHPYWIEYYQQIVTSLNKDSDICHKDAMNAIVIVANTYWEDRRYAEAVTVFKVLWNTFIRKTKDYKQFSDTSFVQVLYERCFQCLEETKASWETLHKFAKEYRDTCISAFGAESTISVEATLALARVTQRSEEHASQAISLYEEASKSSKVETTSVAEIKQTLSSLYVRQMRSQSSTTVKAETIERAISITREQFSEAISKYGYSHESSLTHLRELAVLYHRQQKSETAVQQLTKAVAEIMTKETASQKMIESAALIAESFQACQQVSRCTELVQELHRQVCAKDARFASKWSFDLTKCDRPALAFVASLQYNIRKDLSVTFSEIMADIAMEFIYYELFRRSLKANGSMRDILMAAAPLRWFLLRTHQQEMVAAVEEEVVKLFRKRDAADINVLGKDSPHLFIVSILEHLGSGKNKNFNRSVIVASNERVASLVKAKRFQEAYDVANLGFLYATNHDGYNGPKAIGLGFRLAWLLVGGEGQKCPDPALRKKSLELSNRIVKKILDISKSLKINFAQVQLPELSQLSALLGEQQDYTTLEWLLTTLWSTRDAQRSWPAHVLVNLGRRLICARYLAGHPIKAIRLCEDIAYNMRRAHGPRAAVTLETYELLAQLYTSTAQSYQAKASSEKTGPLATEYFKKALGIHEDILRLLVHEHGLGDDSDDELDTAAALLAEHGVSLSGSADGKHTEQLDQSSVNRPALALRHVRLLKLAYQRLGSWPKPYEEYERLNADLFRMFGGDQEWNGTQGVEKWSAKEYGSGRAEVKDGAFEGVGDWSFAAAEEVVVGKNNGAGKVGGLGIENGHGKLHVRTRDQDDDEEL</sequence>
<dbReference type="InterPro" id="IPR056884">
    <property type="entry name" value="NPHP3-like_N"/>
</dbReference>
<reference evidence="4" key="1">
    <citation type="journal article" date="2020" name="Stud. Mycol.">
        <title>101 Dothideomycetes genomes: a test case for predicting lifestyles and emergence of pathogens.</title>
        <authorList>
            <person name="Haridas S."/>
            <person name="Albert R."/>
            <person name="Binder M."/>
            <person name="Bloem J."/>
            <person name="Labutti K."/>
            <person name="Salamov A."/>
            <person name="Andreopoulos B."/>
            <person name="Baker S."/>
            <person name="Barry K."/>
            <person name="Bills G."/>
            <person name="Bluhm B."/>
            <person name="Cannon C."/>
            <person name="Castanera R."/>
            <person name="Culley D."/>
            <person name="Daum C."/>
            <person name="Ezra D."/>
            <person name="Gonzalez J."/>
            <person name="Henrissat B."/>
            <person name="Kuo A."/>
            <person name="Liang C."/>
            <person name="Lipzen A."/>
            <person name="Lutzoni F."/>
            <person name="Magnuson J."/>
            <person name="Mondo S."/>
            <person name="Nolan M."/>
            <person name="Ohm R."/>
            <person name="Pangilinan J."/>
            <person name="Park H.-J."/>
            <person name="Ramirez L."/>
            <person name="Alfaro M."/>
            <person name="Sun H."/>
            <person name="Tritt A."/>
            <person name="Yoshinaga Y."/>
            <person name="Zwiers L.-H."/>
            <person name="Turgeon B."/>
            <person name="Goodwin S."/>
            <person name="Spatafora J."/>
            <person name="Crous P."/>
            <person name="Grigoriev I."/>
        </authorList>
    </citation>
    <scope>NUCLEOTIDE SEQUENCE</scope>
    <source>
        <strain evidence="4">CBS 122368</strain>
    </source>
</reference>
<dbReference type="PANTHER" id="PTHR10039:SF9">
    <property type="entry name" value="NACHT DOMAIN PROTEIN (AFU_ORTHOLOGUE AFUA_2G01760)"/>
    <property type="match status" value="1"/>
</dbReference>
<evidence type="ECO:0000259" key="3">
    <source>
        <dbReference type="Pfam" id="PF24883"/>
    </source>
</evidence>
<dbReference type="SUPFAM" id="SSF48452">
    <property type="entry name" value="TPR-like"/>
    <property type="match status" value="1"/>
</dbReference>
<evidence type="ECO:0000256" key="1">
    <source>
        <dbReference type="ARBA" id="ARBA00022737"/>
    </source>
</evidence>